<accession>A0A1B0FDD4</accession>
<dbReference type="EMBL" id="CCAG010003114">
    <property type="status" value="NOT_ANNOTATED_CDS"/>
    <property type="molecule type" value="Genomic_DNA"/>
</dbReference>
<proteinExistence type="predicted"/>
<evidence type="ECO:0000313" key="2">
    <source>
        <dbReference type="EnsemblMetazoa" id="GMOY001600-PA"/>
    </source>
</evidence>
<reference evidence="2" key="1">
    <citation type="submission" date="2020-05" db="UniProtKB">
        <authorList>
            <consortium name="EnsemblMetazoa"/>
        </authorList>
    </citation>
    <scope>IDENTIFICATION</scope>
    <source>
        <strain evidence="2">Yale</strain>
    </source>
</reference>
<dbReference type="EnsemblMetazoa" id="GMOY001600-RA">
    <property type="protein sequence ID" value="GMOY001600-PA"/>
    <property type="gene ID" value="GMOY001600"/>
</dbReference>
<dbReference type="AlphaFoldDB" id="A0A1B0FDD4"/>
<dbReference type="Proteomes" id="UP000092444">
    <property type="component" value="Unassembled WGS sequence"/>
</dbReference>
<evidence type="ECO:0000256" key="1">
    <source>
        <dbReference type="SAM" id="MobiDB-lite"/>
    </source>
</evidence>
<dbReference type="EMBL" id="CCAG010003115">
    <property type="status" value="NOT_ANNOTATED_CDS"/>
    <property type="molecule type" value="Genomic_DNA"/>
</dbReference>
<dbReference type="STRING" id="37546.A0A1B0FDD4"/>
<dbReference type="VEuPathDB" id="VectorBase:GMOY001600"/>
<name>A0A1B0FDD4_GLOMM</name>
<sequence>MFESSSTTTTTANGGDILSSSLTTSIATIVKRNDEINDEQQRPMSATTCSQQKQEINANSMNSHWSSTSTQPMSSSTTINTSEAGYNSSDNMLSSASMSRKASTASEYTSLSSDYTPENTITPNSTFAIENRNGDNYFEINDNVELPSVGITQNKSGEPDLSTENDEQKCLSNLALKGISPISHDYCSSTGPVQNTAPVARKVSRFYVNPVVLPRTDSSSSSGIKFRHTKKK</sequence>
<feature type="region of interest" description="Disordered" evidence="1">
    <location>
        <begin position="34"/>
        <end position="93"/>
    </location>
</feature>
<evidence type="ECO:0000313" key="3">
    <source>
        <dbReference type="Proteomes" id="UP000092444"/>
    </source>
</evidence>
<protein>
    <submittedName>
        <fullName evidence="2">Uncharacterized protein</fullName>
    </submittedName>
</protein>
<feature type="compositionally biased region" description="Polar residues" evidence="1">
    <location>
        <begin position="42"/>
        <end position="62"/>
    </location>
</feature>
<feature type="compositionally biased region" description="Low complexity" evidence="1">
    <location>
        <begin position="63"/>
        <end position="78"/>
    </location>
</feature>
<keyword evidence="3" id="KW-1185">Reference proteome</keyword>
<organism evidence="2 3">
    <name type="scientific">Glossina morsitans morsitans</name>
    <name type="common">Savannah tsetse fly</name>
    <dbReference type="NCBI Taxonomy" id="37546"/>
    <lineage>
        <taxon>Eukaryota</taxon>
        <taxon>Metazoa</taxon>
        <taxon>Ecdysozoa</taxon>
        <taxon>Arthropoda</taxon>
        <taxon>Hexapoda</taxon>
        <taxon>Insecta</taxon>
        <taxon>Pterygota</taxon>
        <taxon>Neoptera</taxon>
        <taxon>Endopterygota</taxon>
        <taxon>Diptera</taxon>
        <taxon>Brachycera</taxon>
        <taxon>Muscomorpha</taxon>
        <taxon>Hippoboscoidea</taxon>
        <taxon>Glossinidae</taxon>
        <taxon>Glossina</taxon>
    </lineage>
</organism>